<gene>
    <name evidence="2" type="ORF">GCM10011489_29520</name>
</gene>
<feature type="region of interest" description="Disordered" evidence="1">
    <location>
        <begin position="1"/>
        <end position="29"/>
    </location>
</feature>
<protein>
    <submittedName>
        <fullName evidence="2">Uncharacterized protein</fullName>
    </submittedName>
</protein>
<keyword evidence="3" id="KW-1185">Reference proteome</keyword>
<feature type="compositionally biased region" description="Low complexity" evidence="1">
    <location>
        <begin position="1"/>
        <end position="18"/>
    </location>
</feature>
<dbReference type="InterPro" id="IPR045926">
    <property type="entry name" value="DUF6345"/>
</dbReference>
<dbReference type="EMBL" id="BMGC01000024">
    <property type="protein sequence ID" value="GGB39983.1"/>
    <property type="molecule type" value="Genomic_DNA"/>
</dbReference>
<proteinExistence type="predicted"/>
<organism evidence="2 3">
    <name type="scientific">Gordonia jinhuaensis</name>
    <dbReference type="NCBI Taxonomy" id="1517702"/>
    <lineage>
        <taxon>Bacteria</taxon>
        <taxon>Bacillati</taxon>
        <taxon>Actinomycetota</taxon>
        <taxon>Actinomycetes</taxon>
        <taxon>Mycobacteriales</taxon>
        <taxon>Gordoniaceae</taxon>
        <taxon>Gordonia</taxon>
    </lineage>
</organism>
<dbReference type="RefSeq" id="WP_188587349.1">
    <property type="nucleotide sequence ID" value="NZ_BMGC01000024.1"/>
</dbReference>
<name>A0A916WYS6_9ACTN</name>
<dbReference type="AlphaFoldDB" id="A0A916WYS6"/>
<accession>A0A916WYS6</accession>
<reference evidence="2" key="2">
    <citation type="submission" date="2020-09" db="EMBL/GenBank/DDBJ databases">
        <authorList>
            <person name="Sun Q."/>
            <person name="Zhou Y."/>
        </authorList>
    </citation>
    <scope>NUCLEOTIDE SEQUENCE</scope>
    <source>
        <strain evidence="2">CGMCC 1.12827</strain>
    </source>
</reference>
<dbReference type="Proteomes" id="UP000621454">
    <property type="component" value="Unassembled WGS sequence"/>
</dbReference>
<reference evidence="2" key="1">
    <citation type="journal article" date="2014" name="Int. J. Syst. Evol. Microbiol.">
        <title>Complete genome sequence of Corynebacterium casei LMG S-19264T (=DSM 44701T), isolated from a smear-ripened cheese.</title>
        <authorList>
            <consortium name="US DOE Joint Genome Institute (JGI-PGF)"/>
            <person name="Walter F."/>
            <person name="Albersmeier A."/>
            <person name="Kalinowski J."/>
            <person name="Ruckert C."/>
        </authorList>
    </citation>
    <scope>NUCLEOTIDE SEQUENCE</scope>
    <source>
        <strain evidence="2">CGMCC 1.12827</strain>
    </source>
</reference>
<sequence>MTSTTTTPAATPTTPTETVGASRIGVENPFPVRGDMQAQARGEGTAAAPDNQYGGCAIQVFDANTGAGNLGNTHADAQGFLSYVNQFDQINFYFEDAGVKPWEYLPSTDDYQGFYGMDAVRVFYHSGHGAMASDGTFYAPMGAAWGGQDWAVSSSMSIGDQYLRYMFWSTCESLEVLGGQSPITTWNPVNKGLRMIFGFHSTSVDSGDYGKNFFSEWGKGKSFSQAWQDASLDISTNMIVSSAACGATQQECQDRLWNERLFYGDAGSNAWYWWRWAGNAPGSVARIANLEVPGGPTRMRLLRKRGDAEAFAELASRYGLCLDGQVPAGHGSLCAQGRGRKVIMAHDGTYEVAFGEPDRNATLASHQDLRAAADRAIDRFGVAEGIELVYDRTTATYHAGGPVDDADISDPRVADVTVHYRQVIGGVPVVMGSHGHVRVTLDPTGAVTRLVDRTRPVGEAVPKNAVAEEITDPEAELSATTQALLRTLAASGVLHDRVETVPNTTEVGYRLTSGMAELVARREVDVVTGPVRKRHVVEAVL</sequence>
<evidence type="ECO:0000313" key="2">
    <source>
        <dbReference type="EMBL" id="GGB39983.1"/>
    </source>
</evidence>
<dbReference type="Pfam" id="PF19872">
    <property type="entry name" value="DUF6345"/>
    <property type="match status" value="1"/>
</dbReference>
<comment type="caution">
    <text evidence="2">The sequence shown here is derived from an EMBL/GenBank/DDBJ whole genome shotgun (WGS) entry which is preliminary data.</text>
</comment>
<evidence type="ECO:0000313" key="3">
    <source>
        <dbReference type="Proteomes" id="UP000621454"/>
    </source>
</evidence>
<evidence type="ECO:0000256" key="1">
    <source>
        <dbReference type="SAM" id="MobiDB-lite"/>
    </source>
</evidence>